<evidence type="ECO:0000256" key="1">
    <source>
        <dbReference type="SAM" id="Phobius"/>
    </source>
</evidence>
<dbReference type="GO" id="GO:0015627">
    <property type="term" value="C:type II protein secretion system complex"/>
    <property type="evidence" value="ECO:0007669"/>
    <property type="project" value="InterPro"/>
</dbReference>
<sequence length="149" mass="16482">MKTFVRERWLHLPPRDRQLCGVLAVFLLIVFSVYGLWLPAQQRLDAARALYLKQLALEVEVRQARPGSIARGAEQPLVSRLSDSAADSGLSVEQFEMDGGVVRISLNGDAVAVLGWLNRIELEGAGFESLSLEKRGTSLQARLQINNPN</sequence>
<proteinExistence type="predicted"/>
<dbReference type="EMBL" id="CAACYJ010000040">
    <property type="protein sequence ID" value="VFB20945.1"/>
    <property type="molecule type" value="Genomic_DNA"/>
</dbReference>
<keyword evidence="1" id="KW-0812">Transmembrane</keyword>
<dbReference type="AlphaFoldDB" id="A0A449INI3"/>
<keyword evidence="1" id="KW-1133">Transmembrane helix</keyword>
<name>A0A449INI3_PSEFR</name>
<feature type="transmembrane region" description="Helical" evidence="1">
    <location>
        <begin position="20"/>
        <end position="38"/>
    </location>
</feature>
<evidence type="ECO:0000313" key="2">
    <source>
        <dbReference type="EMBL" id="VFB20945.1"/>
    </source>
</evidence>
<accession>A0A449INI3</accession>
<organism evidence="2 3">
    <name type="scientific">Pseudomonas fragi</name>
    <dbReference type="NCBI Taxonomy" id="296"/>
    <lineage>
        <taxon>Bacteria</taxon>
        <taxon>Pseudomonadati</taxon>
        <taxon>Pseudomonadota</taxon>
        <taxon>Gammaproteobacteria</taxon>
        <taxon>Pseudomonadales</taxon>
        <taxon>Pseudomonadaceae</taxon>
        <taxon>Pseudomonas</taxon>
    </lineage>
</organism>
<dbReference type="InterPro" id="IPR007690">
    <property type="entry name" value="T2SS_GspM"/>
</dbReference>
<dbReference type="Pfam" id="PF04612">
    <property type="entry name" value="T2SSM"/>
    <property type="match status" value="1"/>
</dbReference>
<reference evidence="2 3" key="1">
    <citation type="submission" date="2019-02" db="EMBL/GenBank/DDBJ databases">
        <authorList>
            <consortium name="Pathogen Informatics"/>
        </authorList>
    </citation>
    <scope>NUCLEOTIDE SEQUENCE [LARGE SCALE GENOMIC DNA]</scope>
    <source>
        <strain evidence="2 3">3012STDY7103891</strain>
    </source>
</reference>
<evidence type="ECO:0000313" key="3">
    <source>
        <dbReference type="Proteomes" id="UP000330809"/>
    </source>
</evidence>
<dbReference type="Proteomes" id="UP000330809">
    <property type="component" value="Unassembled WGS sequence"/>
</dbReference>
<keyword evidence="1" id="KW-0472">Membrane</keyword>
<protein>
    <submittedName>
        <fullName evidence="2">Protein GspM</fullName>
    </submittedName>
</protein>
<dbReference type="GO" id="GO:0015628">
    <property type="term" value="P:protein secretion by the type II secretion system"/>
    <property type="evidence" value="ECO:0007669"/>
    <property type="project" value="InterPro"/>
</dbReference>
<dbReference type="RefSeq" id="WP_095031380.1">
    <property type="nucleotide sequence ID" value="NZ_CAACYJ010000040.1"/>
</dbReference>
<gene>
    <name evidence="2" type="primary">gspM</name>
    <name evidence="2" type="ORF">NCTC10754_03582</name>
</gene>